<keyword evidence="1" id="KW-0472">Membrane</keyword>
<feature type="non-terminal residue" evidence="2">
    <location>
        <position position="1"/>
    </location>
</feature>
<name>X0SP40_9ZZZZ</name>
<gene>
    <name evidence="2" type="ORF">S01H1_16564</name>
</gene>
<evidence type="ECO:0000256" key="1">
    <source>
        <dbReference type="SAM" id="Phobius"/>
    </source>
</evidence>
<comment type="caution">
    <text evidence="2">The sequence shown here is derived from an EMBL/GenBank/DDBJ whole genome shotgun (WGS) entry which is preliminary data.</text>
</comment>
<dbReference type="AlphaFoldDB" id="X0SP40"/>
<reference evidence="2" key="1">
    <citation type="journal article" date="2014" name="Front. Microbiol.">
        <title>High frequency of phylogenetically diverse reductive dehalogenase-homologous genes in deep subseafloor sedimentary metagenomes.</title>
        <authorList>
            <person name="Kawai M."/>
            <person name="Futagami T."/>
            <person name="Toyoda A."/>
            <person name="Takaki Y."/>
            <person name="Nishi S."/>
            <person name="Hori S."/>
            <person name="Arai W."/>
            <person name="Tsubouchi T."/>
            <person name="Morono Y."/>
            <person name="Uchiyama I."/>
            <person name="Ito T."/>
            <person name="Fujiyama A."/>
            <person name="Inagaki F."/>
            <person name="Takami H."/>
        </authorList>
    </citation>
    <scope>NUCLEOTIDE SEQUENCE</scope>
    <source>
        <strain evidence="2">Expedition CK06-06</strain>
    </source>
</reference>
<keyword evidence="1" id="KW-0812">Transmembrane</keyword>
<keyword evidence="1" id="KW-1133">Transmembrane helix</keyword>
<sequence>QAIYVLGALMGISGIAIMVAYALLTGEQDETE</sequence>
<feature type="transmembrane region" description="Helical" evidence="1">
    <location>
        <begin position="6"/>
        <end position="24"/>
    </location>
</feature>
<dbReference type="EMBL" id="BARS01008723">
    <property type="protein sequence ID" value="GAF82863.1"/>
    <property type="molecule type" value="Genomic_DNA"/>
</dbReference>
<evidence type="ECO:0000313" key="2">
    <source>
        <dbReference type="EMBL" id="GAF82863.1"/>
    </source>
</evidence>
<accession>X0SP40</accession>
<proteinExistence type="predicted"/>
<protein>
    <submittedName>
        <fullName evidence="2">Uncharacterized protein</fullName>
    </submittedName>
</protein>
<organism evidence="2">
    <name type="scientific">marine sediment metagenome</name>
    <dbReference type="NCBI Taxonomy" id="412755"/>
    <lineage>
        <taxon>unclassified sequences</taxon>
        <taxon>metagenomes</taxon>
        <taxon>ecological metagenomes</taxon>
    </lineage>
</organism>